<evidence type="ECO:0000256" key="6">
    <source>
        <dbReference type="ARBA" id="ARBA00023136"/>
    </source>
</evidence>
<evidence type="ECO:0000256" key="1">
    <source>
        <dbReference type="ARBA" id="ARBA00004141"/>
    </source>
</evidence>
<comment type="similarity">
    <text evidence="2">Belongs to the SLC35F solute transporter family.</text>
</comment>
<sequence length="57" mass="6434">MLVSNGSVFTKQLSGATMFNLSILTSDMWAVIIRIYFYHQQVHEVMICGDNCHVLVA</sequence>
<name>A0A2P2KI80_RHIMU</name>
<evidence type="ECO:0000256" key="3">
    <source>
        <dbReference type="ARBA" id="ARBA00022448"/>
    </source>
</evidence>
<dbReference type="InterPro" id="IPR052221">
    <property type="entry name" value="SLC35F_Transporter"/>
</dbReference>
<dbReference type="PANTHER" id="PTHR14233">
    <property type="entry name" value="DUF914-RELATED"/>
    <property type="match status" value="1"/>
</dbReference>
<organism evidence="8">
    <name type="scientific">Rhizophora mucronata</name>
    <name type="common">Asiatic mangrove</name>
    <dbReference type="NCBI Taxonomy" id="61149"/>
    <lineage>
        <taxon>Eukaryota</taxon>
        <taxon>Viridiplantae</taxon>
        <taxon>Streptophyta</taxon>
        <taxon>Embryophyta</taxon>
        <taxon>Tracheophyta</taxon>
        <taxon>Spermatophyta</taxon>
        <taxon>Magnoliopsida</taxon>
        <taxon>eudicotyledons</taxon>
        <taxon>Gunneridae</taxon>
        <taxon>Pentapetalae</taxon>
        <taxon>rosids</taxon>
        <taxon>fabids</taxon>
        <taxon>Malpighiales</taxon>
        <taxon>Rhizophoraceae</taxon>
        <taxon>Rhizophora</taxon>
    </lineage>
</organism>
<dbReference type="GO" id="GO:0016020">
    <property type="term" value="C:membrane"/>
    <property type="evidence" value="ECO:0007669"/>
    <property type="project" value="UniProtKB-SubCell"/>
</dbReference>
<evidence type="ECO:0000256" key="2">
    <source>
        <dbReference type="ARBA" id="ARBA00007863"/>
    </source>
</evidence>
<evidence type="ECO:0000313" key="8">
    <source>
        <dbReference type="EMBL" id="MBX05414.1"/>
    </source>
</evidence>
<evidence type="ECO:0000256" key="7">
    <source>
        <dbReference type="SAM" id="Phobius"/>
    </source>
</evidence>
<evidence type="ECO:0000256" key="4">
    <source>
        <dbReference type="ARBA" id="ARBA00022692"/>
    </source>
</evidence>
<dbReference type="EMBL" id="GGEC01024930">
    <property type="protein sequence ID" value="MBX05414.1"/>
    <property type="molecule type" value="Transcribed_RNA"/>
</dbReference>
<dbReference type="InterPro" id="IPR009262">
    <property type="entry name" value="SLC35_F1/F2/F6"/>
</dbReference>
<keyword evidence="4 7" id="KW-0812">Transmembrane</keyword>
<keyword evidence="5 7" id="KW-1133">Transmembrane helix</keyword>
<accession>A0A2P2KI80</accession>
<protein>
    <submittedName>
        <fullName evidence="8">Solute carrier family 35 member F1-like</fullName>
    </submittedName>
</protein>
<proteinExistence type="inferred from homology"/>
<dbReference type="GO" id="GO:0022857">
    <property type="term" value="F:transmembrane transporter activity"/>
    <property type="evidence" value="ECO:0007669"/>
    <property type="project" value="InterPro"/>
</dbReference>
<keyword evidence="6 7" id="KW-0472">Membrane</keyword>
<keyword evidence="3" id="KW-0813">Transport</keyword>
<reference evidence="8" key="1">
    <citation type="submission" date="2018-02" db="EMBL/GenBank/DDBJ databases">
        <title>Rhizophora mucronata_Transcriptome.</title>
        <authorList>
            <person name="Meera S.P."/>
            <person name="Sreeshan A."/>
            <person name="Augustine A."/>
        </authorList>
    </citation>
    <scope>NUCLEOTIDE SEQUENCE</scope>
    <source>
        <tissue evidence="8">Leaf</tissue>
    </source>
</reference>
<dbReference type="PANTHER" id="PTHR14233:SF18">
    <property type="entry name" value="OS05G0444300 PROTEIN"/>
    <property type="match status" value="1"/>
</dbReference>
<comment type="subcellular location">
    <subcellularLocation>
        <location evidence="1">Membrane</location>
        <topology evidence="1">Multi-pass membrane protein</topology>
    </subcellularLocation>
</comment>
<feature type="transmembrane region" description="Helical" evidence="7">
    <location>
        <begin position="18"/>
        <end position="37"/>
    </location>
</feature>
<dbReference type="Pfam" id="PF06027">
    <property type="entry name" value="SLC35F"/>
    <property type="match status" value="1"/>
</dbReference>
<dbReference type="AlphaFoldDB" id="A0A2P2KI80"/>
<evidence type="ECO:0000256" key="5">
    <source>
        <dbReference type="ARBA" id="ARBA00022989"/>
    </source>
</evidence>